<gene>
    <name evidence="1" type="ORF">N7449_009690</name>
</gene>
<dbReference type="AlphaFoldDB" id="A0A9W9JB79"/>
<comment type="caution">
    <text evidence="1">The sequence shown here is derived from an EMBL/GenBank/DDBJ whole genome shotgun (WGS) entry which is preliminary data.</text>
</comment>
<dbReference type="Proteomes" id="UP001150942">
    <property type="component" value="Unassembled WGS sequence"/>
</dbReference>
<keyword evidence="2" id="KW-1185">Reference proteome</keyword>
<evidence type="ECO:0000313" key="2">
    <source>
        <dbReference type="Proteomes" id="UP001150942"/>
    </source>
</evidence>
<proteinExistence type="predicted"/>
<accession>A0A9W9JB79</accession>
<reference evidence="1" key="1">
    <citation type="submission" date="2022-11" db="EMBL/GenBank/DDBJ databases">
        <authorList>
            <person name="Petersen C."/>
        </authorList>
    </citation>
    <scope>NUCLEOTIDE SEQUENCE</scope>
    <source>
        <strain evidence="1">IBT 20477</strain>
    </source>
</reference>
<organism evidence="1 2">
    <name type="scientific">Penicillium cf. viridicatum</name>
    <dbReference type="NCBI Taxonomy" id="2972119"/>
    <lineage>
        <taxon>Eukaryota</taxon>
        <taxon>Fungi</taxon>
        <taxon>Dikarya</taxon>
        <taxon>Ascomycota</taxon>
        <taxon>Pezizomycotina</taxon>
        <taxon>Eurotiomycetes</taxon>
        <taxon>Eurotiomycetidae</taxon>
        <taxon>Eurotiales</taxon>
        <taxon>Aspergillaceae</taxon>
        <taxon>Penicillium</taxon>
    </lineage>
</organism>
<name>A0A9W9JB79_9EURO</name>
<dbReference type="EMBL" id="JAPQKQ010000006">
    <property type="protein sequence ID" value="KAJ5193548.1"/>
    <property type="molecule type" value="Genomic_DNA"/>
</dbReference>
<reference evidence="1" key="2">
    <citation type="journal article" date="2023" name="IMA Fungus">
        <title>Comparative genomic study of the Penicillium genus elucidates a diverse pangenome and 15 lateral gene transfer events.</title>
        <authorList>
            <person name="Petersen C."/>
            <person name="Sorensen T."/>
            <person name="Nielsen M.R."/>
            <person name="Sondergaard T.E."/>
            <person name="Sorensen J.L."/>
            <person name="Fitzpatrick D.A."/>
            <person name="Frisvad J.C."/>
            <person name="Nielsen K.L."/>
        </authorList>
    </citation>
    <scope>NUCLEOTIDE SEQUENCE</scope>
    <source>
        <strain evidence="1">IBT 20477</strain>
    </source>
</reference>
<protein>
    <submittedName>
        <fullName evidence="1">Uncharacterized protein</fullName>
    </submittedName>
</protein>
<dbReference type="OrthoDB" id="5401170at2759"/>
<sequence length="204" mass="23310">MSSPEFLTRLEGTTVTLNRVNPSPDSPLHVGPTRWEIVSKVHERAHIVNQRDATNGLGPAYLAGKFLCRPASPGNPNSLSFMRMYKQIPIAVTEFEKAPIRAAQAVKSHEPTELTAFKFLEQKGCDVIPRLLGYQSDQQDRDDTVPGGFIMYVIWEKVPGEFIDWEKFWSSSFSQREEIRLKFYEVYEYVLRAPDYNNGPRANK</sequence>
<evidence type="ECO:0000313" key="1">
    <source>
        <dbReference type="EMBL" id="KAJ5193548.1"/>
    </source>
</evidence>